<dbReference type="EC" id="2.4.1.109" evidence="2"/>
<accession>A0ABP0E3N8</accession>
<keyword evidence="3" id="KW-1185">Reference proteome</keyword>
<evidence type="ECO:0000256" key="1">
    <source>
        <dbReference type="SAM" id="MobiDB-lite"/>
    </source>
</evidence>
<feature type="region of interest" description="Disordered" evidence="1">
    <location>
        <begin position="1"/>
        <end position="31"/>
    </location>
</feature>
<feature type="compositionally biased region" description="Polar residues" evidence="1">
    <location>
        <begin position="1"/>
        <end position="10"/>
    </location>
</feature>
<name>A0ABP0E3N8_9PEZI</name>
<keyword evidence="2" id="KW-0328">Glycosyltransferase</keyword>
<dbReference type="EMBL" id="CAWUON010000187">
    <property type="protein sequence ID" value="CAK7275196.1"/>
    <property type="molecule type" value="Genomic_DNA"/>
</dbReference>
<proteinExistence type="predicted"/>
<keyword evidence="2" id="KW-0808">Transferase</keyword>
<reference evidence="2 3" key="1">
    <citation type="submission" date="2024-01" db="EMBL/GenBank/DDBJ databases">
        <authorList>
            <person name="Allen C."/>
            <person name="Tagirdzhanova G."/>
        </authorList>
    </citation>
    <scope>NUCLEOTIDE SEQUENCE [LARGE SCALE GENOMIC DNA]</scope>
    <source>
        <strain evidence="2 3">CBS 119000</strain>
    </source>
</reference>
<dbReference type="Proteomes" id="UP001642502">
    <property type="component" value="Unassembled WGS sequence"/>
</dbReference>
<gene>
    <name evidence="2" type="primary">PMT4_2</name>
    <name evidence="2" type="ORF">SEPCBS119000_006572</name>
</gene>
<evidence type="ECO:0000313" key="2">
    <source>
        <dbReference type="EMBL" id="CAK7275196.1"/>
    </source>
</evidence>
<organism evidence="2 3">
    <name type="scientific">Sporothrix epigloea</name>
    <dbReference type="NCBI Taxonomy" id="1892477"/>
    <lineage>
        <taxon>Eukaryota</taxon>
        <taxon>Fungi</taxon>
        <taxon>Dikarya</taxon>
        <taxon>Ascomycota</taxon>
        <taxon>Pezizomycotina</taxon>
        <taxon>Sordariomycetes</taxon>
        <taxon>Sordariomycetidae</taxon>
        <taxon>Ophiostomatales</taxon>
        <taxon>Ophiostomataceae</taxon>
        <taxon>Sporothrix</taxon>
    </lineage>
</organism>
<dbReference type="GO" id="GO:0004169">
    <property type="term" value="F:dolichyl-phosphate-mannose-protein mannosyltransferase activity"/>
    <property type="evidence" value="ECO:0007669"/>
    <property type="project" value="UniProtKB-EC"/>
</dbReference>
<evidence type="ECO:0000313" key="3">
    <source>
        <dbReference type="Proteomes" id="UP001642502"/>
    </source>
</evidence>
<sequence>MTGSSTTQASLRHRNVSGSGKKENGTSSDSYIDAISPYPVKAAGPLREHQINAVFDTVQDINHPDKAVYDEVHIGKFASYYL</sequence>
<comment type="caution">
    <text evidence="2">The sequence shown here is derived from an EMBL/GenBank/DDBJ whole genome shotgun (WGS) entry which is preliminary data.</text>
</comment>
<protein>
    <submittedName>
        <fullName evidence="2">Dolichyl-phosphate-mannose--protein mannosyltransferase 4</fullName>
        <ecNumber evidence="2">2.4.1.109</ecNumber>
    </submittedName>
</protein>